<dbReference type="Proteomes" id="UP000001514">
    <property type="component" value="Unassembled WGS sequence"/>
</dbReference>
<evidence type="ECO:0000256" key="1">
    <source>
        <dbReference type="ARBA" id="ARBA00034773"/>
    </source>
</evidence>
<accession>D8RWL3</accession>
<evidence type="ECO:0000256" key="3">
    <source>
        <dbReference type="SAM" id="Phobius"/>
    </source>
</evidence>
<name>D8RWL3_SELML</name>
<reference evidence="4 5" key="1">
    <citation type="journal article" date="2011" name="Science">
        <title>The Selaginella genome identifies genetic changes associated with the evolution of vascular plants.</title>
        <authorList>
            <person name="Banks J.A."/>
            <person name="Nishiyama T."/>
            <person name="Hasebe M."/>
            <person name="Bowman J.L."/>
            <person name="Gribskov M."/>
            <person name="dePamphilis C."/>
            <person name="Albert V.A."/>
            <person name="Aono N."/>
            <person name="Aoyama T."/>
            <person name="Ambrose B.A."/>
            <person name="Ashton N.W."/>
            <person name="Axtell M.J."/>
            <person name="Barker E."/>
            <person name="Barker M.S."/>
            <person name="Bennetzen J.L."/>
            <person name="Bonawitz N.D."/>
            <person name="Chapple C."/>
            <person name="Cheng C."/>
            <person name="Correa L.G."/>
            <person name="Dacre M."/>
            <person name="DeBarry J."/>
            <person name="Dreyer I."/>
            <person name="Elias M."/>
            <person name="Engstrom E.M."/>
            <person name="Estelle M."/>
            <person name="Feng L."/>
            <person name="Finet C."/>
            <person name="Floyd S.K."/>
            <person name="Frommer W.B."/>
            <person name="Fujita T."/>
            <person name="Gramzow L."/>
            <person name="Gutensohn M."/>
            <person name="Harholt J."/>
            <person name="Hattori M."/>
            <person name="Heyl A."/>
            <person name="Hirai T."/>
            <person name="Hiwatashi Y."/>
            <person name="Ishikawa M."/>
            <person name="Iwata M."/>
            <person name="Karol K.G."/>
            <person name="Koehler B."/>
            <person name="Kolukisaoglu U."/>
            <person name="Kubo M."/>
            <person name="Kurata T."/>
            <person name="Lalonde S."/>
            <person name="Li K."/>
            <person name="Li Y."/>
            <person name="Litt A."/>
            <person name="Lyons E."/>
            <person name="Manning G."/>
            <person name="Maruyama T."/>
            <person name="Michael T.P."/>
            <person name="Mikami K."/>
            <person name="Miyazaki S."/>
            <person name="Morinaga S."/>
            <person name="Murata T."/>
            <person name="Mueller-Roeber B."/>
            <person name="Nelson D.R."/>
            <person name="Obara M."/>
            <person name="Oguri Y."/>
            <person name="Olmstead R.G."/>
            <person name="Onodera N."/>
            <person name="Petersen B.L."/>
            <person name="Pils B."/>
            <person name="Prigge M."/>
            <person name="Rensing S.A."/>
            <person name="Riano-Pachon D.M."/>
            <person name="Roberts A.W."/>
            <person name="Sato Y."/>
            <person name="Scheller H.V."/>
            <person name="Schulz B."/>
            <person name="Schulz C."/>
            <person name="Shakirov E.V."/>
            <person name="Shibagaki N."/>
            <person name="Shinohara N."/>
            <person name="Shippen D.E."/>
            <person name="Soerensen I."/>
            <person name="Sotooka R."/>
            <person name="Sugimoto N."/>
            <person name="Sugita M."/>
            <person name="Sumikawa N."/>
            <person name="Tanurdzic M."/>
            <person name="Theissen G."/>
            <person name="Ulvskov P."/>
            <person name="Wakazuki S."/>
            <person name="Weng J.K."/>
            <person name="Willats W.W."/>
            <person name="Wipf D."/>
            <person name="Wolf P.G."/>
            <person name="Yang L."/>
            <person name="Zimmer A.D."/>
            <person name="Zhu Q."/>
            <person name="Mitros T."/>
            <person name="Hellsten U."/>
            <person name="Loque D."/>
            <person name="Otillar R."/>
            <person name="Salamov A."/>
            <person name="Schmutz J."/>
            <person name="Shapiro H."/>
            <person name="Lindquist E."/>
            <person name="Lucas S."/>
            <person name="Rokhsar D."/>
            <person name="Grigoriev I.V."/>
        </authorList>
    </citation>
    <scope>NUCLEOTIDE SEQUENCE [LARGE SCALE GENOMIC DNA]</scope>
</reference>
<dbReference type="Gramene" id="EFJ23276">
    <property type="protein sequence ID" value="EFJ23276"/>
    <property type="gene ID" value="SELMODRAFT_442846"/>
</dbReference>
<dbReference type="GO" id="GO:0010150">
    <property type="term" value="P:leaf senescence"/>
    <property type="evidence" value="ECO:0007669"/>
    <property type="project" value="UniProtKB-ARBA"/>
</dbReference>
<dbReference type="Pfam" id="PF04520">
    <property type="entry name" value="Senescence_reg"/>
    <property type="match status" value="1"/>
</dbReference>
<keyword evidence="3" id="KW-0472">Membrane</keyword>
<dbReference type="KEGG" id="smo:SELMODRAFT_442846"/>
<sequence length="290" mass="32064">MMTRMTAVAPKERISSGLSSVIRERNAAAAGPSRRDKLLGISPGSSPSPLSMLDPPDSELREEDVWGGDENSADDLDENQPSQQQPSARFLKSGRQWLGLESSTKEQASPLGLSSINRPSAKEVSTAAPVRKSTTASRMIPQVSSFDHPGKMIQQQSAPVNIPDWSKILGIDKRGGKENGFDGSEEPEEVEEAEDEWQEEDLDPRGREMGRKKNRIPPHELAAREYAKSHTAFSVYEGAGRTLKGMDLRRVRNAVWMQTGFLGGCLALFFIPFDLISLTPSHPHWIRLKF</sequence>
<evidence type="ECO:0000313" key="5">
    <source>
        <dbReference type="Proteomes" id="UP000001514"/>
    </source>
</evidence>
<feature type="transmembrane region" description="Helical" evidence="3">
    <location>
        <begin position="254"/>
        <end position="273"/>
    </location>
</feature>
<evidence type="ECO:0000313" key="4">
    <source>
        <dbReference type="EMBL" id="EFJ23276.1"/>
    </source>
</evidence>
<organism evidence="5">
    <name type="scientific">Selaginella moellendorffii</name>
    <name type="common">Spikemoss</name>
    <dbReference type="NCBI Taxonomy" id="88036"/>
    <lineage>
        <taxon>Eukaryota</taxon>
        <taxon>Viridiplantae</taxon>
        <taxon>Streptophyta</taxon>
        <taxon>Embryophyta</taxon>
        <taxon>Tracheophyta</taxon>
        <taxon>Lycopodiopsida</taxon>
        <taxon>Selaginellales</taxon>
        <taxon>Selaginellaceae</taxon>
        <taxon>Selaginella</taxon>
    </lineage>
</organism>
<proteinExistence type="inferred from homology"/>
<gene>
    <name evidence="4" type="ORF">SELMODRAFT_442846</name>
</gene>
<dbReference type="PANTHER" id="PTHR46525">
    <property type="entry name" value="EMB|CAB72159.1"/>
    <property type="match status" value="1"/>
</dbReference>
<keyword evidence="5" id="KW-1185">Reference proteome</keyword>
<comment type="similarity">
    <text evidence="1">Belongs to the senescence regulator S40 family.</text>
</comment>
<dbReference type="EMBL" id="GL377593">
    <property type="protein sequence ID" value="EFJ23276.1"/>
    <property type="molecule type" value="Genomic_DNA"/>
</dbReference>
<feature type="region of interest" description="Disordered" evidence="2">
    <location>
        <begin position="1"/>
        <end position="20"/>
    </location>
</feature>
<feature type="compositionally biased region" description="Basic and acidic residues" evidence="2">
    <location>
        <begin position="203"/>
        <end position="212"/>
    </location>
</feature>
<keyword evidence="3" id="KW-1133">Transmembrane helix</keyword>
<feature type="compositionally biased region" description="Low complexity" evidence="2">
    <location>
        <begin position="39"/>
        <end position="55"/>
    </location>
</feature>
<dbReference type="FunCoup" id="D8RWL3">
    <property type="interactions" value="697"/>
</dbReference>
<feature type="compositionally biased region" description="Polar residues" evidence="2">
    <location>
        <begin position="101"/>
        <end position="118"/>
    </location>
</feature>
<dbReference type="InterPro" id="IPR007608">
    <property type="entry name" value="Senescence_reg_S40"/>
</dbReference>
<dbReference type="AlphaFoldDB" id="D8RWL3"/>
<feature type="compositionally biased region" description="Acidic residues" evidence="2">
    <location>
        <begin position="56"/>
        <end position="78"/>
    </location>
</feature>
<protein>
    <submittedName>
        <fullName evidence="4">Uncharacterized protein</fullName>
    </submittedName>
</protein>
<dbReference type="OMA" id="RHKTDSG"/>
<keyword evidence="3" id="KW-0812">Transmembrane</keyword>
<feature type="compositionally biased region" description="Acidic residues" evidence="2">
    <location>
        <begin position="183"/>
        <end position="202"/>
    </location>
</feature>
<feature type="region of interest" description="Disordered" evidence="2">
    <location>
        <begin position="25"/>
        <end position="136"/>
    </location>
</feature>
<dbReference type="HOGENOM" id="CLU_088831_0_0_1"/>
<dbReference type="InParanoid" id="D8RWL3"/>
<evidence type="ECO:0000256" key="2">
    <source>
        <dbReference type="SAM" id="MobiDB-lite"/>
    </source>
</evidence>
<dbReference type="PANTHER" id="PTHR46525:SF2">
    <property type="entry name" value="EMB|CAB72159.1"/>
    <property type="match status" value="1"/>
</dbReference>
<feature type="region of interest" description="Disordered" evidence="2">
    <location>
        <begin position="172"/>
        <end position="212"/>
    </location>
</feature>
<dbReference type="eggNOG" id="ENOG502S1FQ">
    <property type="taxonomic scope" value="Eukaryota"/>
</dbReference>